<dbReference type="PANTHER" id="PTHR45138">
    <property type="entry name" value="REGULATORY COMPONENTS OF SENSORY TRANSDUCTION SYSTEM"/>
    <property type="match status" value="1"/>
</dbReference>
<dbReference type="SUPFAM" id="SSF55073">
    <property type="entry name" value="Nucleotide cyclase"/>
    <property type="match status" value="1"/>
</dbReference>
<feature type="domain" description="GGDEF" evidence="1">
    <location>
        <begin position="99"/>
        <end position="222"/>
    </location>
</feature>
<protein>
    <submittedName>
        <fullName evidence="2">GGDEF domain-containing protein</fullName>
    </submittedName>
</protein>
<dbReference type="CDD" id="cd01949">
    <property type="entry name" value="GGDEF"/>
    <property type="match status" value="1"/>
</dbReference>
<dbReference type="PANTHER" id="PTHR45138:SF9">
    <property type="entry name" value="DIGUANYLATE CYCLASE DGCM-RELATED"/>
    <property type="match status" value="1"/>
</dbReference>
<dbReference type="GeneID" id="98660062"/>
<keyword evidence="3" id="KW-1185">Reference proteome</keyword>
<evidence type="ECO:0000313" key="2">
    <source>
        <dbReference type="EMBL" id="MCC2176421.1"/>
    </source>
</evidence>
<organism evidence="2 3">
    <name type="scientific">Agathobaculum butyriciproducens</name>
    <dbReference type="NCBI Taxonomy" id="1628085"/>
    <lineage>
        <taxon>Bacteria</taxon>
        <taxon>Bacillati</taxon>
        <taxon>Bacillota</taxon>
        <taxon>Clostridia</taxon>
        <taxon>Eubacteriales</taxon>
        <taxon>Butyricicoccaceae</taxon>
        <taxon>Agathobaculum</taxon>
    </lineage>
</organism>
<accession>A0AAW4W0H6</accession>
<sequence>MKIICEKGYHAGNVLRLVAEYLEKRYPDDMILDENMEITLSLKNGENGQPIVLGEEELQLSYHTADHSEDYYNHDVLTHLYTRCKYEHDLKVFQLANYARLTCIYMDAVGLHEINNHLGHEAGDHMLCSIADGIRKYFPDDCAYRIGGDEFVLLCPARQPEELAESLAAFCDTIREMGYEVSVGVSESTDRQTLNETVNQAETAMRHDKMEFYRNNGGIRQMRIIDDKLEQLLIKKQDVTRFLQAIAPLYRGVYMVNTKQDTCRYIYVPSYFKTMLENNHHAFMSSVREYCRELVHPEYHDEFAKLLDYSYIEEQIAAHGSLKMTYQIRDGSWVHLKITMADRSSADVHELLWIFLDETQ</sequence>
<dbReference type="RefSeq" id="WP_227600374.1">
    <property type="nucleotide sequence ID" value="NZ_JAJEPX010000009.1"/>
</dbReference>
<dbReference type="InterPro" id="IPR050469">
    <property type="entry name" value="Diguanylate_Cyclase"/>
</dbReference>
<dbReference type="Gene3D" id="3.30.70.270">
    <property type="match status" value="1"/>
</dbReference>
<evidence type="ECO:0000313" key="3">
    <source>
        <dbReference type="Proteomes" id="UP001298753"/>
    </source>
</evidence>
<gene>
    <name evidence="2" type="ORF">LKD22_04635</name>
</gene>
<dbReference type="PROSITE" id="PS50887">
    <property type="entry name" value="GGDEF"/>
    <property type="match status" value="1"/>
</dbReference>
<proteinExistence type="predicted"/>
<dbReference type="GO" id="GO:0052621">
    <property type="term" value="F:diguanylate cyclase activity"/>
    <property type="evidence" value="ECO:0007669"/>
    <property type="project" value="TreeGrafter"/>
</dbReference>
<dbReference type="InterPro" id="IPR029787">
    <property type="entry name" value="Nucleotide_cyclase"/>
</dbReference>
<dbReference type="InterPro" id="IPR000160">
    <property type="entry name" value="GGDEF_dom"/>
</dbReference>
<evidence type="ECO:0000259" key="1">
    <source>
        <dbReference type="PROSITE" id="PS50887"/>
    </source>
</evidence>
<dbReference type="Proteomes" id="UP001298753">
    <property type="component" value="Unassembled WGS sequence"/>
</dbReference>
<dbReference type="Pfam" id="PF00990">
    <property type="entry name" value="GGDEF"/>
    <property type="match status" value="1"/>
</dbReference>
<dbReference type="SMART" id="SM00267">
    <property type="entry name" value="GGDEF"/>
    <property type="match status" value="1"/>
</dbReference>
<name>A0AAW4W0H6_9FIRM</name>
<dbReference type="EMBL" id="JAJEPX010000009">
    <property type="protein sequence ID" value="MCC2176421.1"/>
    <property type="molecule type" value="Genomic_DNA"/>
</dbReference>
<comment type="caution">
    <text evidence="2">The sequence shown here is derived from an EMBL/GenBank/DDBJ whole genome shotgun (WGS) entry which is preliminary data.</text>
</comment>
<dbReference type="InterPro" id="IPR043128">
    <property type="entry name" value="Rev_trsase/Diguanyl_cyclase"/>
</dbReference>
<reference evidence="2 3" key="1">
    <citation type="submission" date="2021-10" db="EMBL/GenBank/DDBJ databases">
        <title>Anaerobic single-cell dispensing facilitates the cultivation of human gut bacteria.</title>
        <authorList>
            <person name="Afrizal A."/>
        </authorList>
    </citation>
    <scope>NUCLEOTIDE SEQUENCE [LARGE SCALE GENOMIC DNA]</scope>
    <source>
        <strain evidence="2 3">CLA-AA-H270</strain>
    </source>
</reference>
<dbReference type="AlphaFoldDB" id="A0AAW4W0H6"/>
<dbReference type="NCBIfam" id="TIGR00254">
    <property type="entry name" value="GGDEF"/>
    <property type="match status" value="1"/>
</dbReference>